<accession>A0AA88Q8G0</accession>
<dbReference type="InterPro" id="IPR001039">
    <property type="entry name" value="MHC_I_a_a1/a2"/>
</dbReference>
<keyword evidence="4" id="KW-0732">Signal</keyword>
<keyword evidence="3" id="KW-0472">Membrane</keyword>
<dbReference type="InterPro" id="IPR011162">
    <property type="entry name" value="MHC_I/II-like_Ag-recog"/>
</dbReference>
<dbReference type="EMBL" id="JAUYZG010000005">
    <property type="protein sequence ID" value="KAK2906605.1"/>
    <property type="molecule type" value="Genomic_DNA"/>
</dbReference>
<feature type="transmembrane region" description="Helical" evidence="3">
    <location>
        <begin position="468"/>
        <end position="492"/>
    </location>
</feature>
<dbReference type="PRINTS" id="PR01638">
    <property type="entry name" value="MHCCLASSI"/>
</dbReference>
<evidence type="ECO:0000259" key="5">
    <source>
        <dbReference type="Pfam" id="PF00129"/>
    </source>
</evidence>
<evidence type="ECO:0000313" key="7">
    <source>
        <dbReference type="Proteomes" id="UP001187343"/>
    </source>
</evidence>
<dbReference type="Pfam" id="PF00129">
    <property type="entry name" value="MHC_I"/>
    <property type="match status" value="2"/>
</dbReference>
<dbReference type="PANTHER" id="PTHR16675">
    <property type="entry name" value="MHC CLASS I-RELATED"/>
    <property type="match status" value="1"/>
</dbReference>
<evidence type="ECO:0000256" key="1">
    <source>
        <dbReference type="ARBA" id="ARBA00023180"/>
    </source>
</evidence>
<sequence length="533" mass="62323">MNFIIFCICIPLVHSVSHSFMTTYNGIYGKTIVGIPEFSSVTTLDEKQIDSYDSDTGTLIQDWMKEFASGDRWKEYTEVRERVQQINKLNIIVLMQQFSQSQGVHRYQRMYGCVWDDETEVSDGFDEYSYDGQRFISLDLKEGRYTAHVPQADPTVQKWNNDTQQLDFMKQYYKHECINWLKEFLHFLTKILSGNQNLTIIIISLLFIQCSYRGNLWDSCNRLGFGTVSRCQVVLKNEIFISIKLFSRWKHELHKFMTTYTGRNKQTVAGRPEFSAVTILDGQQIDYYDSEIKELVTRQEWMKKYASTDMWKADTEIRKQVQNIYKNNIPRLMERFNQTHGVHTYQRMYGCEWDDETEVPDGFDEYSYDGQRFISLDLKKGRYTAHVSQADPTVQNWNNDTEQLDFLKQYYRLECIYWLKEFLHFSKATLKKTGIVSQLPGQSVTEPIQKILTVNDTKSSNSASDASLIRLPAIILLIFSILALIALIACCWKKCNPCKKFTYYKKYDNSTPSHKSTASVDNPSEQCLMVSTE</sequence>
<feature type="domain" description="MHC class I-like antigen recognition-like" evidence="5">
    <location>
        <begin position="266"/>
        <end position="430"/>
    </location>
</feature>
<evidence type="ECO:0000256" key="2">
    <source>
        <dbReference type="RuleBase" id="RU004439"/>
    </source>
</evidence>
<dbReference type="InterPro" id="IPR037055">
    <property type="entry name" value="MHC_I-like_Ag-recog_sf"/>
</dbReference>
<dbReference type="PANTHER" id="PTHR16675:SF237">
    <property type="entry name" value="MHC CLASS I ANTIGEN TRANSCRIPT VARIANT 1-RELATED"/>
    <property type="match status" value="1"/>
</dbReference>
<keyword evidence="7" id="KW-1185">Reference proteome</keyword>
<dbReference type="Proteomes" id="UP001187343">
    <property type="component" value="Unassembled WGS sequence"/>
</dbReference>
<organism evidence="6 7">
    <name type="scientific">Cirrhinus molitorella</name>
    <name type="common">mud carp</name>
    <dbReference type="NCBI Taxonomy" id="172907"/>
    <lineage>
        <taxon>Eukaryota</taxon>
        <taxon>Metazoa</taxon>
        <taxon>Chordata</taxon>
        <taxon>Craniata</taxon>
        <taxon>Vertebrata</taxon>
        <taxon>Euteleostomi</taxon>
        <taxon>Actinopterygii</taxon>
        <taxon>Neopterygii</taxon>
        <taxon>Teleostei</taxon>
        <taxon>Ostariophysi</taxon>
        <taxon>Cypriniformes</taxon>
        <taxon>Cyprinidae</taxon>
        <taxon>Labeoninae</taxon>
        <taxon>Labeonini</taxon>
        <taxon>Cirrhinus</taxon>
    </lineage>
</organism>
<reference evidence="6" key="1">
    <citation type="submission" date="2023-08" db="EMBL/GenBank/DDBJ databases">
        <title>Chromosome-level Genome Assembly of mud carp (Cirrhinus molitorella).</title>
        <authorList>
            <person name="Liu H."/>
        </authorList>
    </citation>
    <scope>NUCLEOTIDE SEQUENCE</scope>
    <source>
        <strain evidence="6">Prfri</strain>
        <tissue evidence="6">Muscle</tissue>
    </source>
</reference>
<dbReference type="InterPro" id="IPR050208">
    <property type="entry name" value="MHC_class-I_related"/>
</dbReference>
<proteinExistence type="inferred from homology"/>
<dbReference type="GO" id="GO:0005615">
    <property type="term" value="C:extracellular space"/>
    <property type="evidence" value="ECO:0007669"/>
    <property type="project" value="TreeGrafter"/>
</dbReference>
<keyword evidence="1" id="KW-0325">Glycoprotein</keyword>
<feature type="domain" description="MHC class I-like antigen recognition-like" evidence="5">
    <location>
        <begin position="29"/>
        <end position="186"/>
    </location>
</feature>
<dbReference type="AlphaFoldDB" id="A0AA88Q8G0"/>
<comment type="caution">
    <text evidence="6">The sequence shown here is derived from an EMBL/GenBank/DDBJ whole genome shotgun (WGS) entry which is preliminary data.</text>
</comment>
<evidence type="ECO:0000256" key="4">
    <source>
        <dbReference type="SAM" id="SignalP"/>
    </source>
</evidence>
<dbReference type="SUPFAM" id="SSF54452">
    <property type="entry name" value="MHC antigen-recognition domain"/>
    <property type="match status" value="2"/>
</dbReference>
<gene>
    <name evidence="6" type="ORF">Q8A67_005590</name>
</gene>
<dbReference type="InterPro" id="IPR011161">
    <property type="entry name" value="MHC_I-like_Ag-recog"/>
</dbReference>
<evidence type="ECO:0000313" key="6">
    <source>
        <dbReference type="EMBL" id="KAK2906605.1"/>
    </source>
</evidence>
<name>A0AA88Q8G0_9TELE</name>
<dbReference type="GO" id="GO:0009897">
    <property type="term" value="C:external side of plasma membrane"/>
    <property type="evidence" value="ECO:0007669"/>
    <property type="project" value="TreeGrafter"/>
</dbReference>
<feature type="chain" id="PRO_5041705081" description="MHC class I-like antigen recognition-like domain-containing protein" evidence="4">
    <location>
        <begin position="16"/>
        <end position="533"/>
    </location>
</feature>
<keyword evidence="3" id="KW-1133">Transmembrane helix</keyword>
<dbReference type="Gene3D" id="3.30.500.10">
    <property type="entry name" value="MHC class I-like antigen recognition-like"/>
    <property type="match status" value="2"/>
</dbReference>
<feature type="signal peptide" evidence="4">
    <location>
        <begin position="1"/>
        <end position="15"/>
    </location>
</feature>
<dbReference type="GO" id="GO:0006955">
    <property type="term" value="P:immune response"/>
    <property type="evidence" value="ECO:0007669"/>
    <property type="project" value="TreeGrafter"/>
</dbReference>
<protein>
    <recommendedName>
        <fullName evidence="5">MHC class I-like antigen recognition-like domain-containing protein</fullName>
    </recommendedName>
</protein>
<evidence type="ECO:0000256" key="3">
    <source>
        <dbReference type="SAM" id="Phobius"/>
    </source>
</evidence>
<comment type="similarity">
    <text evidence="2">Belongs to the MHC class I family.</text>
</comment>
<keyword evidence="3" id="KW-0812">Transmembrane</keyword>